<dbReference type="NCBIfam" id="NF005539">
    <property type="entry name" value="PRK07201.1"/>
    <property type="match status" value="1"/>
</dbReference>
<evidence type="ECO:0000256" key="1">
    <source>
        <dbReference type="ARBA" id="ARBA00006484"/>
    </source>
</evidence>
<evidence type="ECO:0000256" key="2">
    <source>
        <dbReference type="ARBA" id="ARBA00023002"/>
    </source>
</evidence>
<dbReference type="Gene3D" id="3.40.50.720">
    <property type="entry name" value="NAD(P)-binding Rossmann-like Domain"/>
    <property type="match status" value="2"/>
</dbReference>
<proteinExistence type="inferred from homology"/>
<dbReference type="CDD" id="cd05263">
    <property type="entry name" value="MupV_like_SDR_e"/>
    <property type="match status" value="1"/>
</dbReference>
<dbReference type="PRINTS" id="PR00081">
    <property type="entry name" value="GDHRDH"/>
</dbReference>
<dbReference type="Pfam" id="PF00106">
    <property type="entry name" value="adh_short"/>
    <property type="match status" value="1"/>
</dbReference>
<organism evidence="4 5">
    <name type="scientific">Kistimonas scapharcae</name>
    <dbReference type="NCBI Taxonomy" id="1036133"/>
    <lineage>
        <taxon>Bacteria</taxon>
        <taxon>Pseudomonadati</taxon>
        <taxon>Pseudomonadota</taxon>
        <taxon>Gammaproteobacteria</taxon>
        <taxon>Oceanospirillales</taxon>
        <taxon>Endozoicomonadaceae</taxon>
        <taxon>Kistimonas</taxon>
    </lineage>
</organism>
<accession>A0ABP8V435</accession>
<dbReference type="Proteomes" id="UP001500604">
    <property type="component" value="Unassembled WGS sequence"/>
</dbReference>
<gene>
    <name evidence="4" type="ORF">GCM10023116_28400</name>
</gene>
<name>A0ABP8V435_9GAMM</name>
<evidence type="ECO:0000313" key="4">
    <source>
        <dbReference type="EMBL" id="GAA4650557.1"/>
    </source>
</evidence>
<keyword evidence="5" id="KW-1185">Reference proteome</keyword>
<dbReference type="InterPro" id="IPR057326">
    <property type="entry name" value="KR_dom"/>
</dbReference>
<keyword evidence="2" id="KW-0560">Oxidoreductase</keyword>
<dbReference type="InterPro" id="IPR020904">
    <property type="entry name" value="Sc_DH/Rdtase_CS"/>
</dbReference>
<evidence type="ECO:0000313" key="5">
    <source>
        <dbReference type="Proteomes" id="UP001500604"/>
    </source>
</evidence>
<dbReference type="InterPro" id="IPR013120">
    <property type="entry name" value="FAR_NAD-bd"/>
</dbReference>
<dbReference type="PANTHER" id="PTHR44196:SF1">
    <property type="entry name" value="DEHYDROGENASE_REDUCTASE SDR FAMILY MEMBER 7B"/>
    <property type="match status" value="1"/>
</dbReference>
<dbReference type="PRINTS" id="PR00080">
    <property type="entry name" value="SDRFAMILY"/>
</dbReference>
<sequence length="664" mass="73614">MRYFVTGGTGFIGRFLVARLLEMGGTVHVLVRENSMDKLVALREQYGVDETRLVGVVGDLTAPCLGIDNDTLKHLNGSIDHFFHLAAIYDMKADAESQERANIEGTRSAVSCAESLSAGCFHHVSSIAAAGLYRGTFREDMFEEAEHLDHPYLRTKHLAEKVVREDCRVPWRVYRPGMVIGHSQTGEMDKVDGPYYFFKLLQKLRQSLPQWMPTIGIEGGRMNIVPVDFVVNAMTHIASQPGLDGQCFHLVDPDPSKVGEVMNTFAEAGHAPRMAMRIDSRMFGFIPKMIRDGITRLPPVQRIRDALLEDLGIPPTVMNFVNYPTKFDCRETERVLKGSGIECPRLRDYAPAIWDFWERKLDPELSVDRTIKGAVQGKTIVITGATSGIGKATALKLAESGAKLILVARTPEKLEETRHEIDQLGGEAHIYRCDISVPEDCEKLVGTVLADHGYVDILVNNAGRSIRRSIALSFDRFHDFERTMQLNYFGALKLIMGFSPVMLERRRGHIINISSIGVLTNAPRFSAYVASKAALDAFSRCAAAEFSDRNVKFTTINMPLVKTPMIGPTKIYDSVPTLTPDEAADMVLDAMINKPKRIATRLGIFAQVVNALAPRASEIIMNTGFKMFPDSAAARGDKEADKGKNTAISSEQVAFAALLRGIYW</sequence>
<dbReference type="InterPro" id="IPR057313">
    <property type="entry name" value="Maqu_2507-like"/>
</dbReference>
<comment type="caution">
    <text evidence="4">The sequence shown here is derived from an EMBL/GenBank/DDBJ whole genome shotgun (WGS) entry which is preliminary data.</text>
</comment>
<evidence type="ECO:0000259" key="3">
    <source>
        <dbReference type="SMART" id="SM00822"/>
    </source>
</evidence>
<dbReference type="Pfam" id="PF07993">
    <property type="entry name" value="NAD_binding_4"/>
    <property type="match status" value="1"/>
</dbReference>
<protein>
    <submittedName>
        <fullName evidence="4">SDR family oxidoreductase</fullName>
    </submittedName>
</protein>
<dbReference type="PANTHER" id="PTHR44196">
    <property type="entry name" value="DEHYDROGENASE/REDUCTASE SDR FAMILY MEMBER 7B"/>
    <property type="match status" value="1"/>
</dbReference>
<feature type="domain" description="Ketoreductase" evidence="3">
    <location>
        <begin position="378"/>
        <end position="564"/>
    </location>
</feature>
<dbReference type="SUPFAM" id="SSF51735">
    <property type="entry name" value="NAD(P)-binding Rossmann-fold domains"/>
    <property type="match status" value="2"/>
</dbReference>
<comment type="similarity">
    <text evidence="1">Belongs to the short-chain dehydrogenases/reductases (SDR) family.</text>
</comment>
<dbReference type="InterPro" id="IPR002347">
    <property type="entry name" value="SDR_fam"/>
</dbReference>
<dbReference type="EMBL" id="BAABFL010000405">
    <property type="protein sequence ID" value="GAA4650557.1"/>
    <property type="molecule type" value="Genomic_DNA"/>
</dbReference>
<dbReference type="PROSITE" id="PS00061">
    <property type="entry name" value="ADH_SHORT"/>
    <property type="match status" value="1"/>
</dbReference>
<dbReference type="SMART" id="SM00822">
    <property type="entry name" value="PKS_KR"/>
    <property type="match status" value="1"/>
</dbReference>
<reference evidence="5" key="1">
    <citation type="journal article" date="2019" name="Int. J. Syst. Evol. Microbiol.">
        <title>The Global Catalogue of Microorganisms (GCM) 10K type strain sequencing project: providing services to taxonomists for standard genome sequencing and annotation.</title>
        <authorList>
            <consortium name="The Broad Institute Genomics Platform"/>
            <consortium name="The Broad Institute Genome Sequencing Center for Infectious Disease"/>
            <person name="Wu L."/>
            <person name="Ma J."/>
        </authorList>
    </citation>
    <scope>NUCLEOTIDE SEQUENCE [LARGE SCALE GENOMIC DNA]</scope>
    <source>
        <strain evidence="5">JCM 17805</strain>
    </source>
</reference>
<dbReference type="CDD" id="cd05233">
    <property type="entry name" value="SDR_c"/>
    <property type="match status" value="1"/>
</dbReference>
<dbReference type="InterPro" id="IPR036291">
    <property type="entry name" value="NAD(P)-bd_dom_sf"/>
</dbReference>
<dbReference type="RefSeq" id="WP_345196751.1">
    <property type="nucleotide sequence ID" value="NZ_BAABFL010000405.1"/>
</dbReference>